<feature type="signal peptide" evidence="1">
    <location>
        <begin position="1"/>
        <end position="20"/>
    </location>
</feature>
<accession>A0A2D0PC56</accession>
<protein>
    <submittedName>
        <fullName evidence="2">U22-Eretoxin-Ek1a_1</fullName>
    </submittedName>
</protein>
<dbReference type="EMBL" id="HAHE01000258">
    <property type="protein sequence ID" value="SNX35185.1"/>
    <property type="molecule type" value="Transcribed_RNA"/>
</dbReference>
<feature type="chain" id="PRO_5012406697" evidence="1">
    <location>
        <begin position="21"/>
        <end position="122"/>
    </location>
</feature>
<dbReference type="AlphaFoldDB" id="A0A2D0PC56"/>
<organism evidence="2">
    <name type="scientific">Eresus cinnaberinus</name>
    <name type="common">Ladybird spider</name>
    <name type="synonym">Eresus kollari</name>
    <dbReference type="NCBI Taxonomy" id="175337"/>
    <lineage>
        <taxon>Eukaryota</taxon>
        <taxon>Metazoa</taxon>
        <taxon>Ecdysozoa</taxon>
        <taxon>Arthropoda</taxon>
        <taxon>Chelicerata</taxon>
        <taxon>Arachnida</taxon>
        <taxon>Araneae</taxon>
        <taxon>Araneomorphae</taxon>
        <taxon>Entelegynae</taxon>
        <taxon>Eresoidea</taxon>
        <taxon>Eresidae</taxon>
        <taxon>Eresus</taxon>
    </lineage>
</organism>
<keyword evidence="1" id="KW-0732">Signal</keyword>
<proteinExistence type="predicted"/>
<reference evidence="2" key="1">
    <citation type="submission" date="2017-05" db="EMBL/GenBank/DDBJ databases">
        <authorList>
            <person name="Song R."/>
            <person name="Chenine A.L."/>
            <person name="Ruprecht R.M."/>
        </authorList>
    </citation>
    <scope>NUCLEOTIDE SEQUENCE</scope>
</reference>
<evidence type="ECO:0000313" key="2">
    <source>
        <dbReference type="EMBL" id="SNX35185.1"/>
    </source>
</evidence>
<reference evidence="2" key="2">
    <citation type="submission" date="2017-10" db="EMBL/GenBank/DDBJ databases">
        <title>Unravelling the molecular evolution of spider venoms.</title>
        <authorList>
            <person name="Pineda S."/>
        </authorList>
    </citation>
    <scope>NUCLEOTIDE SEQUENCE</scope>
</reference>
<sequence length="122" mass="13350">MEMNTFWVLVVVSALAVVSGDGGAKDPELAAVQKKLQMLELLQKFMAAISASGTKTEQREDCLDVGEECFMIAGPNCCGFSNWCNYRDECTSGNPPKCVNRCRAGSLTVWAEETYNNTIGRK</sequence>
<name>A0A2D0PC56_ERECI</name>
<evidence type="ECO:0000256" key="1">
    <source>
        <dbReference type="SAM" id="SignalP"/>
    </source>
</evidence>